<organism evidence="1 2">
    <name type="scientific">Anaeromicropila herbilytica</name>
    <dbReference type="NCBI Taxonomy" id="2785025"/>
    <lineage>
        <taxon>Bacteria</taxon>
        <taxon>Bacillati</taxon>
        <taxon>Bacillota</taxon>
        <taxon>Clostridia</taxon>
        <taxon>Lachnospirales</taxon>
        <taxon>Lachnospiraceae</taxon>
        <taxon>Anaeromicropila</taxon>
    </lineage>
</organism>
<accession>A0A7R7ENV5</accession>
<reference evidence="1 2" key="1">
    <citation type="submission" date="2020-11" db="EMBL/GenBank/DDBJ databases">
        <title>Draft genome sequencing of a Lachnospiraceae strain isolated from anoxic soil subjected to BSD treatment.</title>
        <authorList>
            <person name="Uek A."/>
            <person name="Tonouchi A."/>
        </authorList>
    </citation>
    <scope>NUCLEOTIDE SEQUENCE [LARGE SCALE GENOMIC DNA]</scope>
    <source>
        <strain evidence="1 2">TB5</strain>
    </source>
</reference>
<dbReference type="RefSeq" id="WP_271713431.1">
    <property type="nucleotide sequence ID" value="NZ_AP024169.1"/>
</dbReference>
<evidence type="ECO:0000313" key="2">
    <source>
        <dbReference type="Proteomes" id="UP000595897"/>
    </source>
</evidence>
<sequence>MLIERGFKVTSTSLETYDLFLGHPYIDKITHIQIKFGAFYPKALLDGLPPNWVHYEYHTIDNKRISDYTYSALSCSEHHPITESDTESIEYAKRLNISNLECWLNDIDPAGFWSVLKLGGIELY</sequence>
<gene>
    <name evidence="1" type="ORF">bsdtb5_36750</name>
</gene>
<keyword evidence="2" id="KW-1185">Reference proteome</keyword>
<dbReference type="EMBL" id="AP024169">
    <property type="protein sequence ID" value="BCN32380.1"/>
    <property type="molecule type" value="Genomic_DNA"/>
</dbReference>
<name>A0A7R7ENV5_9FIRM</name>
<dbReference type="AlphaFoldDB" id="A0A7R7ENV5"/>
<dbReference type="KEGG" id="ahb:bsdtb5_36750"/>
<proteinExistence type="predicted"/>
<evidence type="ECO:0000313" key="1">
    <source>
        <dbReference type="EMBL" id="BCN32380.1"/>
    </source>
</evidence>
<protein>
    <submittedName>
        <fullName evidence="1">Uncharacterized protein</fullName>
    </submittedName>
</protein>
<dbReference type="Proteomes" id="UP000595897">
    <property type="component" value="Chromosome"/>
</dbReference>